<dbReference type="InterPro" id="IPR001107">
    <property type="entry name" value="Band_7"/>
</dbReference>
<keyword evidence="6" id="KW-1185">Reference proteome</keyword>
<sequence>MINIHHHTMIHIIGMKIIQIHMIFMVQHPSHTLLQQNSFTQQVYLKYEQECLDDFRVDGASFPQQFFPTKLNYTFKAIAAAVAKNSDTSNSLESNGEQYLNGAHIFSSGFRFIFYVFYYIEEFSVLGRIGISLAIVGGVINCMLYNVDDSHRDVIFDHFQSVKLDVIEEGTHFMISWLHRTIIFDIRTRPRSVPSTTEIKHLQTINITLRILYQPRAELLPKSFCKFGFKICCTKSQFDAIELITQRTLISQRISELLIERAAQFGLLLDDISITHLSFRPEFTSAVELKQVAQQDVEKQRFLVEKTEQSRQANVIAAEGDARAADSIGKALDEVGDGLIELRRIETAEGIANQLSKSRNSVYLPHGLQMLLNITGEKEDQINNSLGDIKDSSTIEMMNFDNLFRRFILTQSFVRGWRNPFHLQEIFTYRREKIGVRDECLEIVPAENVQKNTVEIIKQETKSSILLENPYYGLRKSPDLLYWCQKMKLTSAILHGFSLGGHKASLAFTKWPDLPSRQFYKNKVSQTFYDYLRERNRSIDSNKIVLNLIKDMMRLLMDEFTSLYNYSCSIYSS</sequence>
<reference evidence="3" key="1">
    <citation type="submission" date="2021-02" db="EMBL/GenBank/DDBJ databases">
        <authorList>
            <person name="Nowell W R."/>
        </authorList>
    </citation>
    <scope>NUCLEOTIDE SEQUENCE</scope>
</reference>
<dbReference type="Pfam" id="PF01145">
    <property type="entry name" value="Band_7"/>
    <property type="match status" value="1"/>
</dbReference>
<organism evidence="3 5">
    <name type="scientific">Rotaria sordida</name>
    <dbReference type="NCBI Taxonomy" id="392033"/>
    <lineage>
        <taxon>Eukaryota</taxon>
        <taxon>Metazoa</taxon>
        <taxon>Spiralia</taxon>
        <taxon>Gnathifera</taxon>
        <taxon>Rotifera</taxon>
        <taxon>Eurotatoria</taxon>
        <taxon>Bdelloidea</taxon>
        <taxon>Philodinida</taxon>
        <taxon>Philodinidae</taxon>
        <taxon>Rotaria</taxon>
    </lineage>
</organism>
<dbReference type="GO" id="GO:0005739">
    <property type="term" value="C:mitochondrion"/>
    <property type="evidence" value="ECO:0007669"/>
    <property type="project" value="TreeGrafter"/>
</dbReference>
<dbReference type="CDD" id="cd03401">
    <property type="entry name" value="SPFH_prohibitin"/>
    <property type="match status" value="1"/>
</dbReference>
<evidence type="ECO:0000256" key="1">
    <source>
        <dbReference type="ARBA" id="ARBA00009658"/>
    </source>
</evidence>
<dbReference type="InterPro" id="IPR036013">
    <property type="entry name" value="Band_7/SPFH_dom_sf"/>
</dbReference>
<dbReference type="InterPro" id="IPR000163">
    <property type="entry name" value="Prohibitin"/>
</dbReference>
<feature type="domain" description="Band 7" evidence="2">
    <location>
        <begin position="143"/>
        <end position="291"/>
    </location>
</feature>
<evidence type="ECO:0000313" key="4">
    <source>
        <dbReference type="EMBL" id="CAF1583638.1"/>
    </source>
</evidence>
<dbReference type="Proteomes" id="UP000663854">
    <property type="component" value="Unassembled WGS sequence"/>
</dbReference>
<protein>
    <recommendedName>
        <fullName evidence="2">Band 7 domain-containing protein</fullName>
    </recommendedName>
</protein>
<comment type="caution">
    <text evidence="3">The sequence shown here is derived from an EMBL/GenBank/DDBJ whole genome shotgun (WGS) entry which is preliminary data.</text>
</comment>
<gene>
    <name evidence="4" type="ORF">JXQ802_LOCUS46495</name>
    <name evidence="3" type="ORF">PYM288_LOCUS30729</name>
</gene>
<comment type="similarity">
    <text evidence="1">Belongs to the prohibitin family.</text>
</comment>
<dbReference type="PRINTS" id="PR00679">
    <property type="entry name" value="PROHIBITIN"/>
</dbReference>
<dbReference type="EMBL" id="CAJNOH010002945">
    <property type="protein sequence ID" value="CAF1317318.1"/>
    <property type="molecule type" value="Genomic_DNA"/>
</dbReference>
<evidence type="ECO:0000313" key="6">
    <source>
        <dbReference type="Proteomes" id="UP000663870"/>
    </source>
</evidence>
<name>A0A815F0T9_9BILA</name>
<dbReference type="GO" id="GO:0007005">
    <property type="term" value="P:mitochondrion organization"/>
    <property type="evidence" value="ECO:0007669"/>
    <property type="project" value="TreeGrafter"/>
</dbReference>
<evidence type="ECO:0000313" key="5">
    <source>
        <dbReference type="Proteomes" id="UP000663854"/>
    </source>
</evidence>
<dbReference type="AlphaFoldDB" id="A0A815F0T9"/>
<evidence type="ECO:0000313" key="3">
    <source>
        <dbReference type="EMBL" id="CAF1317318.1"/>
    </source>
</evidence>
<accession>A0A815F0T9</accession>
<dbReference type="PANTHER" id="PTHR23222">
    <property type="entry name" value="PROHIBITIN"/>
    <property type="match status" value="1"/>
</dbReference>
<dbReference type="EMBL" id="CAJNOL010004223">
    <property type="protein sequence ID" value="CAF1583638.1"/>
    <property type="molecule type" value="Genomic_DNA"/>
</dbReference>
<proteinExistence type="inferred from homology"/>
<dbReference type="SUPFAM" id="SSF117892">
    <property type="entry name" value="Band 7/SPFH domain"/>
    <property type="match status" value="1"/>
</dbReference>
<dbReference type="PANTHER" id="PTHR23222:SF0">
    <property type="entry name" value="PROHIBITIN 1"/>
    <property type="match status" value="1"/>
</dbReference>
<dbReference type="GO" id="GO:0016020">
    <property type="term" value="C:membrane"/>
    <property type="evidence" value="ECO:0007669"/>
    <property type="project" value="InterPro"/>
</dbReference>
<evidence type="ECO:0000259" key="2">
    <source>
        <dbReference type="SMART" id="SM00244"/>
    </source>
</evidence>
<dbReference type="Proteomes" id="UP000663870">
    <property type="component" value="Unassembled WGS sequence"/>
</dbReference>
<dbReference type="SMART" id="SM00244">
    <property type="entry name" value="PHB"/>
    <property type="match status" value="1"/>
</dbReference>